<protein>
    <submittedName>
        <fullName evidence="5">Alpha-2-macroglobulin domain-containing protein</fullName>
    </submittedName>
</protein>
<dbReference type="SMART" id="SM01359">
    <property type="entry name" value="A2M_N_2"/>
    <property type="match status" value="1"/>
</dbReference>
<dbReference type="SMART" id="SM01360">
    <property type="entry name" value="A2M"/>
    <property type="match status" value="1"/>
</dbReference>
<dbReference type="Pfam" id="PF17973">
    <property type="entry name" value="bMG10"/>
    <property type="match status" value="1"/>
</dbReference>
<keyword evidence="2" id="KW-0732">Signal</keyword>
<evidence type="ECO:0000256" key="2">
    <source>
        <dbReference type="SAM" id="SignalP"/>
    </source>
</evidence>
<feature type="signal peptide" evidence="2">
    <location>
        <begin position="1"/>
        <end position="20"/>
    </location>
</feature>
<dbReference type="Gene3D" id="2.60.40.1930">
    <property type="match status" value="1"/>
</dbReference>
<name>A7GYF3_CAMC5</name>
<dbReference type="PANTHER" id="PTHR40094">
    <property type="entry name" value="ALPHA-2-MACROGLOBULIN HOMOLOG"/>
    <property type="match status" value="1"/>
</dbReference>
<dbReference type="Proteomes" id="UP000006380">
    <property type="component" value="Chromosome"/>
</dbReference>
<dbReference type="InterPro" id="IPR051802">
    <property type="entry name" value="YfhM-like"/>
</dbReference>
<dbReference type="SUPFAM" id="SSF48239">
    <property type="entry name" value="Terpenoid cyclases/Protein prenyltransferases"/>
    <property type="match status" value="1"/>
</dbReference>
<evidence type="ECO:0000259" key="4">
    <source>
        <dbReference type="SMART" id="SM01360"/>
    </source>
</evidence>
<reference evidence="5" key="1">
    <citation type="submission" date="2016-07" db="EMBL/GenBank/DDBJ databases">
        <title>Comparative genomics of the Campylobacter concisus group.</title>
        <authorList>
            <person name="Miller W.G."/>
            <person name="Yee E."/>
            <person name="Chapman M.H."/>
            <person name="Huynh S."/>
            <person name="Bono J.L."/>
            <person name="On S.L.W."/>
            <person name="StLeger J."/>
            <person name="Foster G."/>
            <person name="Parker C.T."/>
        </authorList>
    </citation>
    <scope>NUCLEOTIDE SEQUENCE</scope>
    <source>
        <strain evidence="5">525.92</strain>
    </source>
</reference>
<dbReference type="STRING" id="360105.CCV52592_1077"/>
<dbReference type="CDD" id="cd02891">
    <property type="entry name" value="A2M_like"/>
    <property type="match status" value="1"/>
</dbReference>
<accession>A7GYF3</accession>
<evidence type="ECO:0000313" key="6">
    <source>
        <dbReference type="Proteomes" id="UP000006380"/>
    </source>
</evidence>
<gene>
    <name evidence="5" type="ORF">CCV52592_1077</name>
</gene>
<comment type="similarity">
    <text evidence="1">Belongs to the protease inhibitor I39 (alpha-2-macroglobulin) family. Bacterial alpha-2-macroglobulin subfamily.</text>
</comment>
<feature type="chain" id="PRO_5002707505" evidence="2">
    <location>
        <begin position="21"/>
        <end position="1717"/>
    </location>
</feature>
<organism evidence="5 6">
    <name type="scientific">Campylobacter curvus (strain 525.92)</name>
    <dbReference type="NCBI Taxonomy" id="360105"/>
    <lineage>
        <taxon>Bacteria</taxon>
        <taxon>Pseudomonadati</taxon>
        <taxon>Campylobacterota</taxon>
        <taxon>Epsilonproteobacteria</taxon>
        <taxon>Campylobacterales</taxon>
        <taxon>Campylobacteraceae</taxon>
        <taxon>Campylobacter</taxon>
    </lineage>
</organism>
<evidence type="ECO:0000313" key="5">
    <source>
        <dbReference type="EMBL" id="EAU00155.1"/>
    </source>
</evidence>
<evidence type="ECO:0000256" key="1">
    <source>
        <dbReference type="ARBA" id="ARBA00010556"/>
    </source>
</evidence>
<dbReference type="InterPro" id="IPR021868">
    <property type="entry name" value="Alpha_2_Macroglob_MG3"/>
</dbReference>
<dbReference type="KEGG" id="ccv:CCV52592_1077"/>
<dbReference type="OrthoDB" id="9767116at2"/>
<dbReference type="RefSeq" id="WP_011992281.1">
    <property type="nucleotide sequence ID" value="NC_009715.2"/>
</dbReference>
<feature type="domain" description="Alpha-2-macroglobulin" evidence="4">
    <location>
        <begin position="1083"/>
        <end position="1173"/>
    </location>
</feature>
<sequence>MRSRWLFLAFLSAINLNALSFNGEVDVKTPLTIEFGLNENVSDKLVGTIDKKKIFECQPKLEGIIEYKKDSLVYYTNQLHQGVGYTCKMNGGSVEFEYGKFKLKEVFKASDSKYILKFNDEVNATELKKIKISDVNFSVDSMSKVDFALNLDKNLSAPTFEIPAGFESKFGAKFEENYSYTYSQKAKNDDNEQNFKKENEKAKTLFIENLEPVSLDGGKLAARIYLKDWMDDDRSLKKFIHVKGIQNFKMSDLNYIEYEQREKMQAEGKDLYYYIDIISDDFKPQTEYEITIKKGFGDSDNIVRNDSVYTVKMGNLAPFVEFTNDKPYISSVGQIGIKSANVSELKVTVEKLADQNYRYFLNFNSSSDDLSTFSKEVASKKYDLGGALNEVSLHKIRLDFAGGGDGVYKINLSYGKDQSISKVVYLSDIAISAKVSKNEIFVFANRLGENTMLANANVKIYSKKNDELAVGATNDEGVFKFKRQDIYKDVSSVVVSLGKEQNFLLINEDENLNENARYMLKDANETIDAWTHFATDIIRPNEDIEGAIYLRDRDFKPLVNMPVKLKITDPQSKDIAEFAAKTNEFGVISFSKNISSELSGRFTLSIIYANKILAKEPFFVESFVPARLKNEITMSSEILQANEFIPLEFSSNYLFGGAASGLEGSFEVSFFDSEYKNENYKDYKFKNSTIKSKGYASLERRIKLNEKGKASDILGLSLEGEGDGDVPSILKGVINFSVNDDGKNVSTSKTFKVYPYENMVGIFADKTFVEPNEKINIKTVALNAISGEPKNLSLKFSVKRSVWEYTSDDRGVVRWHERLDDVDNFFKDSGSFDYSFAQSGSYTIVASDIVSGSSTSIDIDVSGWNYSTLMPTKELSKAQVKLNAQSYKKGDELSADISSAIKDGLALVTLEDGDVKAYKVVRIKNNSANAKFKLDFDFNGLYVGANIYRLADDGVTPFRTHGKIYAKADKPERKMDLQIDAPKTAKTNQNVKISLKTLPNADISLFVVDLGVLNITSQAPANPLAFFNKILPDSVFDYDIYDKLTNYKVDGKVLSFGGDTKELAMEAKLAKHDSPVDSKNIKTFAKAARLKADANGTASYEFKTPNGFNSAIRVDAIVSNETQMDAKNSEILVKDDVIIKPSVLAYILKGDELNASLRLINTTNQDKNLSVSIKSSPNLELNSDTKVNLKPLENKLLPLKIAAKEAGKANFEITLDNNGDTLTNYTNLDVVDPYPISTYAKSLVISKTKDIKLPKGFTNVSIDASNSVTSLLNAASQNLIEYPYGCAEQRSSRLLALLNAKVKEKFRDEDRKRFITLGLEDLIKMQKSNGSFGYWNELSYVNIFASVYATDVLLELDEAGYKVPKSIKDKAVKSLANLSYDTPFEVLYGLYVAARGNALDRAALNRIYDEKLYTSSVLNKYLMASTLKIAGLDDEASNVLKNLNAKESKEKRIYSDFHSDLRDRAFVLYLHAKHFAQNSYSDELANFLITNMDELSSTQERAFVLRALNAYFKPKANETNNKFKLSYDGVQKDFDGLLSVNITTEKGEFKIDPQGENKLFAGISSSAYVPLEVKHALEPKELDIYRIFVNKDGKELNLSNLKVNDVIYSKITLNSKSPIRNGVINEMTSPCFEVVNENLSGFTRSEQTKNDIDLEYQSIKDDRVISFYNLESKKATLFTPYRVVMSGKCTLPAVITENMYNDTQNDYDLAQKSFSVK</sequence>
<dbReference type="Pfam" id="PF11974">
    <property type="entry name" value="bMG3"/>
    <property type="match status" value="1"/>
</dbReference>
<dbReference type="GO" id="GO:0004866">
    <property type="term" value="F:endopeptidase inhibitor activity"/>
    <property type="evidence" value="ECO:0007669"/>
    <property type="project" value="InterPro"/>
</dbReference>
<dbReference type="EMBL" id="CP000767">
    <property type="protein sequence ID" value="EAU00155.1"/>
    <property type="molecule type" value="Genomic_DNA"/>
</dbReference>
<dbReference type="Pfam" id="PF01835">
    <property type="entry name" value="MG2"/>
    <property type="match status" value="1"/>
</dbReference>
<dbReference type="InterPro" id="IPR041246">
    <property type="entry name" value="Bact_MG10"/>
</dbReference>
<dbReference type="InterPro" id="IPR002890">
    <property type="entry name" value="MG2"/>
</dbReference>
<evidence type="ECO:0000259" key="3">
    <source>
        <dbReference type="SMART" id="SM01359"/>
    </source>
</evidence>
<dbReference type="Gene3D" id="1.50.10.20">
    <property type="match status" value="2"/>
</dbReference>
<keyword evidence="6" id="KW-1185">Reference proteome</keyword>
<proteinExistence type="inferred from homology"/>
<dbReference type="InterPro" id="IPR008930">
    <property type="entry name" value="Terpenoid_cyclase/PrenylTrfase"/>
</dbReference>
<feature type="domain" description="Alpha-2-macroglobulin bait region" evidence="3">
    <location>
        <begin position="878"/>
        <end position="1015"/>
    </location>
</feature>
<dbReference type="InterPro" id="IPR011625">
    <property type="entry name" value="A2M_N_BRD"/>
</dbReference>
<dbReference type="InterPro" id="IPR001599">
    <property type="entry name" value="Macroglobln_a2"/>
</dbReference>
<dbReference type="Pfam" id="PF07703">
    <property type="entry name" value="A2M_BRD"/>
    <property type="match status" value="1"/>
</dbReference>
<dbReference type="PANTHER" id="PTHR40094:SF1">
    <property type="entry name" value="UBIQUITIN DOMAIN-CONTAINING PROTEIN"/>
    <property type="match status" value="1"/>
</dbReference>
<dbReference type="HOGENOM" id="CLU_241664_0_0_7"/>